<dbReference type="InterPro" id="IPR007560">
    <property type="entry name" value="Restrct_endonuc_IV_Mrr"/>
</dbReference>
<feature type="transmembrane region" description="Helical" evidence="1">
    <location>
        <begin position="14"/>
        <end position="32"/>
    </location>
</feature>
<evidence type="ECO:0000256" key="1">
    <source>
        <dbReference type="SAM" id="Phobius"/>
    </source>
</evidence>
<name>A0A172ZIF3_9BACL</name>
<dbReference type="RefSeq" id="WP_064505595.1">
    <property type="nucleotide sequence ID" value="NZ_CP013023.1"/>
</dbReference>
<protein>
    <recommendedName>
        <fullName evidence="2">Restriction endonuclease type IV Mrr domain-containing protein</fullName>
    </recommendedName>
</protein>
<reference evidence="3 4" key="2">
    <citation type="journal article" date="2016" name="Int. J. Syst. Evol. Microbiol.">
        <title>Paenibacillus bovis sp. nov., isolated from raw yak (Bos grunniens) milk.</title>
        <authorList>
            <person name="Gao C."/>
            <person name="Han J."/>
            <person name="Liu Z."/>
            <person name="Xu X."/>
            <person name="Hang F."/>
            <person name="Wu Z."/>
        </authorList>
    </citation>
    <scope>NUCLEOTIDE SEQUENCE [LARGE SCALE GENOMIC DNA]</scope>
    <source>
        <strain evidence="3 4">BD3526</strain>
    </source>
</reference>
<feature type="domain" description="Restriction endonuclease type IV Mrr" evidence="2">
    <location>
        <begin position="73"/>
        <end position="182"/>
    </location>
</feature>
<gene>
    <name evidence="3" type="ORF">AR543_15745</name>
</gene>
<sequence>MARRKSKKKQQQETVNAIGSLVILGGLGMLYYTKSLMIAAMVIVIGIIAVALVSRLINEARLNRLRRSGIAEIDKMDGIQFEKYLEQLFRLQGYKANATQAQGDYGADLVISRNGEKIVVQAKRYSKNVGLKAVQEAYGAVAHYKASAAWVVTNSGYTQQAVNLARSNNVRLIGRDELVEMILRVKKKVQA</sequence>
<dbReference type="Gene3D" id="3.40.1350.10">
    <property type="match status" value="1"/>
</dbReference>
<dbReference type="Pfam" id="PF04471">
    <property type="entry name" value="Mrr_cat"/>
    <property type="match status" value="1"/>
</dbReference>
<dbReference type="GO" id="GO:0003677">
    <property type="term" value="F:DNA binding"/>
    <property type="evidence" value="ECO:0007669"/>
    <property type="project" value="InterPro"/>
</dbReference>
<keyword evidence="4" id="KW-1185">Reference proteome</keyword>
<dbReference type="SUPFAM" id="SSF52980">
    <property type="entry name" value="Restriction endonuclease-like"/>
    <property type="match status" value="1"/>
</dbReference>
<dbReference type="PANTHER" id="PTHR30015">
    <property type="entry name" value="MRR RESTRICTION SYSTEM PROTEIN"/>
    <property type="match status" value="1"/>
</dbReference>
<keyword evidence="1" id="KW-1133">Transmembrane helix</keyword>
<dbReference type="PANTHER" id="PTHR30015:SF6">
    <property type="entry name" value="SLL1429 PROTEIN"/>
    <property type="match status" value="1"/>
</dbReference>
<proteinExistence type="predicted"/>
<dbReference type="GO" id="GO:0015666">
    <property type="term" value="F:restriction endodeoxyribonuclease activity"/>
    <property type="evidence" value="ECO:0007669"/>
    <property type="project" value="TreeGrafter"/>
</dbReference>
<dbReference type="InterPro" id="IPR052906">
    <property type="entry name" value="Type_IV_Methyl-Rstrct_Enzyme"/>
</dbReference>
<dbReference type="InterPro" id="IPR011335">
    <property type="entry name" value="Restrct_endonuc-II-like"/>
</dbReference>
<keyword evidence="1" id="KW-0472">Membrane</keyword>
<evidence type="ECO:0000259" key="2">
    <source>
        <dbReference type="Pfam" id="PF04471"/>
    </source>
</evidence>
<organism evidence="3 4">
    <name type="scientific">Paenibacillus bovis</name>
    <dbReference type="NCBI Taxonomy" id="1616788"/>
    <lineage>
        <taxon>Bacteria</taxon>
        <taxon>Bacillati</taxon>
        <taxon>Bacillota</taxon>
        <taxon>Bacilli</taxon>
        <taxon>Bacillales</taxon>
        <taxon>Paenibacillaceae</taxon>
        <taxon>Paenibacillus</taxon>
    </lineage>
</organism>
<evidence type="ECO:0000313" key="4">
    <source>
        <dbReference type="Proteomes" id="UP000078148"/>
    </source>
</evidence>
<dbReference type="InterPro" id="IPR011856">
    <property type="entry name" value="tRNA_endonuc-like_dom_sf"/>
</dbReference>
<feature type="transmembrane region" description="Helical" evidence="1">
    <location>
        <begin position="38"/>
        <end position="57"/>
    </location>
</feature>
<keyword evidence="1" id="KW-0812">Transmembrane</keyword>
<dbReference type="STRING" id="1616788.AR543_15745"/>
<dbReference type="EMBL" id="CP013023">
    <property type="protein sequence ID" value="ANF97309.1"/>
    <property type="molecule type" value="Genomic_DNA"/>
</dbReference>
<reference evidence="4" key="1">
    <citation type="submission" date="2015-10" db="EMBL/GenBank/DDBJ databases">
        <title>Genome of Paenibacillus bovis sp. nov.</title>
        <authorList>
            <person name="Wu Z."/>
            <person name="Gao C."/>
            <person name="Liu Z."/>
            <person name="Zheng H."/>
        </authorList>
    </citation>
    <scope>NUCLEOTIDE SEQUENCE [LARGE SCALE GENOMIC DNA]</scope>
    <source>
        <strain evidence="4">BD3526</strain>
    </source>
</reference>
<dbReference type="GO" id="GO:0009307">
    <property type="term" value="P:DNA restriction-modification system"/>
    <property type="evidence" value="ECO:0007669"/>
    <property type="project" value="InterPro"/>
</dbReference>
<evidence type="ECO:0000313" key="3">
    <source>
        <dbReference type="EMBL" id="ANF97309.1"/>
    </source>
</evidence>
<dbReference type="KEGG" id="pbv:AR543_15745"/>
<dbReference type="Proteomes" id="UP000078148">
    <property type="component" value="Chromosome"/>
</dbReference>
<accession>A0A172ZIF3</accession>
<dbReference type="AlphaFoldDB" id="A0A172ZIF3"/>